<dbReference type="Pfam" id="PF02872">
    <property type="entry name" value="5_nucleotid_C"/>
    <property type="match status" value="1"/>
</dbReference>
<dbReference type="InterPro" id="IPR004843">
    <property type="entry name" value="Calcineurin-like_PHP"/>
</dbReference>
<keyword evidence="4" id="KW-1133">Transmembrane helix</keyword>
<evidence type="ECO:0000259" key="5">
    <source>
        <dbReference type="Pfam" id="PF00149"/>
    </source>
</evidence>
<feature type="signal peptide" evidence="2">
    <location>
        <begin position="1"/>
        <end position="30"/>
    </location>
</feature>
<dbReference type="PANTHER" id="PTHR11575:SF24">
    <property type="entry name" value="5'-NUCLEOTIDASE"/>
    <property type="match status" value="1"/>
</dbReference>
<feature type="transmembrane region" description="Helical" evidence="4">
    <location>
        <begin position="745"/>
        <end position="766"/>
    </location>
</feature>
<keyword evidence="8" id="KW-1185">Reference proteome</keyword>
<dbReference type="PANTHER" id="PTHR11575">
    <property type="entry name" value="5'-NUCLEOTIDASE-RELATED"/>
    <property type="match status" value="1"/>
</dbReference>
<dbReference type="STRING" id="332524.SAMN04487766_10816"/>
<dbReference type="Proteomes" id="UP000198541">
    <property type="component" value="Unassembled WGS sequence"/>
</dbReference>
<dbReference type="SUPFAM" id="SSF55816">
    <property type="entry name" value="5'-nucleotidase (syn. UDP-sugar hydrolase), C-terminal domain"/>
    <property type="match status" value="1"/>
</dbReference>
<keyword evidence="4" id="KW-0472">Membrane</keyword>
<keyword evidence="4" id="KW-0812">Transmembrane</keyword>
<dbReference type="GO" id="GO:0008768">
    <property type="term" value="F:UDP-sugar diphosphatase activity"/>
    <property type="evidence" value="ECO:0007669"/>
    <property type="project" value="TreeGrafter"/>
</dbReference>
<evidence type="ECO:0000256" key="4">
    <source>
        <dbReference type="SAM" id="Phobius"/>
    </source>
</evidence>
<accession>A0A1H0B0L4</accession>
<dbReference type="InterPro" id="IPR008334">
    <property type="entry name" value="5'-Nucleotdase_C"/>
</dbReference>
<evidence type="ECO:0000313" key="7">
    <source>
        <dbReference type="EMBL" id="SDN39212.1"/>
    </source>
</evidence>
<feature type="domain" description="Calcineurin-like phosphoesterase" evidence="5">
    <location>
        <begin position="42"/>
        <end position="252"/>
    </location>
</feature>
<proteinExistence type="inferred from homology"/>
<dbReference type="InterPro" id="IPR006179">
    <property type="entry name" value="5_nucleotidase/apyrase"/>
</dbReference>
<dbReference type="GO" id="GO:0000166">
    <property type="term" value="F:nucleotide binding"/>
    <property type="evidence" value="ECO:0007669"/>
    <property type="project" value="UniProtKB-KW"/>
</dbReference>
<comment type="similarity">
    <text evidence="2">Belongs to the 5'-nucleotidase family.</text>
</comment>
<sequence>MSHLSRRFAAFATALALGALAPAFTTPVMAAAEPADSTATLTILGITDLHGHIETTGDEPGAVTLACEVAAARAQNPSTLLVSNGDNVGGSAYISSVLDDQPTIDVLNAIGLDVTSAGNHEFDKGITDLAERLIPAFNAPILSANVTGNAALTAEGSGNGTWITEVDGVRVGFVGVVTEELPSLVSRSALEGLTVSDATATANERARVLKDGDAANGEADVVVVLAHEDAAIYGNQFNGSVDAVVAGHTHVPFADVVKSTDGTDIAVVQPDHYGLKLGEISLTVTTAADGTKDVTAATARNLDLAESECTTDAYGVAGIVAQAKADSEAAGNQVLTTLGTDFLRGTNDGADYGANRSTESTASNLIATSFAAWLSADIQPTTDYAIGLMNPGGVRADYLAGELTAGEAYMVQPFGNEMAYATYTGAQVKQVLAEQFQPTTTRAALMLGTSDNVEVYLDQDAADRLEDYFTQISAAASEAERNALLTSLADDIADARSRVIDAVYIDGDLLDDAASVTVASNTFLLAGGDNFDTLGEQTMINTGILDRTVTADYLARVAPATASYHKHQVGTSLAIDGDTVTARFTGLSYSATAEQGVGDAAASIAATVDMADGSTRTLATSDIDQAITPGLPETGQATLTFTLPEGVATQACTIDGVSTTCAIVSFTVTSADDSTETLAITAQVTHTAAPEPTATPSPAATAGESTGASAGESTGASAGPTAAAPTAAGTSTTARGTRGALARTGAPLALGMLALGLAGGGAVLTASRRDRRGGRA</sequence>
<dbReference type="InterPro" id="IPR029052">
    <property type="entry name" value="Metallo-depent_PP-like"/>
</dbReference>
<protein>
    <submittedName>
        <fullName evidence="7">5'-nucleotidase</fullName>
    </submittedName>
</protein>
<dbReference type="Pfam" id="PF00149">
    <property type="entry name" value="Metallophos"/>
    <property type="match status" value="1"/>
</dbReference>
<dbReference type="GO" id="GO:0009166">
    <property type="term" value="P:nucleotide catabolic process"/>
    <property type="evidence" value="ECO:0007669"/>
    <property type="project" value="InterPro"/>
</dbReference>
<dbReference type="RefSeq" id="WP_092533995.1">
    <property type="nucleotide sequence ID" value="NZ_FNIM01000003.1"/>
</dbReference>
<reference evidence="8" key="1">
    <citation type="submission" date="2016-10" db="EMBL/GenBank/DDBJ databases">
        <authorList>
            <person name="Varghese N."/>
            <person name="Submissions S."/>
        </authorList>
    </citation>
    <scope>NUCLEOTIDE SEQUENCE [LARGE SCALE GENOMIC DNA]</scope>
    <source>
        <strain evidence="8">DSM 27982</strain>
    </source>
</reference>
<dbReference type="GO" id="GO:0008253">
    <property type="term" value="F:5'-nucleotidase activity"/>
    <property type="evidence" value="ECO:0007669"/>
    <property type="project" value="TreeGrafter"/>
</dbReference>
<feature type="domain" description="5'-Nucleotidase C-terminal" evidence="6">
    <location>
        <begin position="350"/>
        <end position="535"/>
    </location>
</feature>
<organism evidence="7 8">
    <name type="scientific">Actinomyces ruminicola</name>
    <dbReference type="NCBI Taxonomy" id="332524"/>
    <lineage>
        <taxon>Bacteria</taxon>
        <taxon>Bacillati</taxon>
        <taxon>Actinomycetota</taxon>
        <taxon>Actinomycetes</taxon>
        <taxon>Actinomycetales</taxon>
        <taxon>Actinomycetaceae</taxon>
        <taxon>Actinomyces</taxon>
    </lineage>
</organism>
<dbReference type="Gene3D" id="3.90.780.10">
    <property type="entry name" value="5'-Nucleotidase, C-terminal domain"/>
    <property type="match status" value="1"/>
</dbReference>
<evidence type="ECO:0000256" key="3">
    <source>
        <dbReference type="SAM" id="MobiDB-lite"/>
    </source>
</evidence>
<evidence type="ECO:0000259" key="6">
    <source>
        <dbReference type="Pfam" id="PF02872"/>
    </source>
</evidence>
<dbReference type="GO" id="GO:0030288">
    <property type="term" value="C:outer membrane-bounded periplasmic space"/>
    <property type="evidence" value="ECO:0007669"/>
    <property type="project" value="TreeGrafter"/>
</dbReference>
<gene>
    <name evidence="7" type="ORF">SAMN05216355_10311</name>
</gene>
<dbReference type="Gene3D" id="3.60.21.10">
    <property type="match status" value="1"/>
</dbReference>
<dbReference type="EMBL" id="FNIM01000003">
    <property type="protein sequence ID" value="SDN39212.1"/>
    <property type="molecule type" value="Genomic_DNA"/>
</dbReference>
<dbReference type="AlphaFoldDB" id="A0A1H0B0L4"/>
<keyword evidence="1 2" id="KW-0732">Signal</keyword>
<feature type="region of interest" description="Disordered" evidence="3">
    <location>
        <begin position="685"/>
        <end position="739"/>
    </location>
</feature>
<dbReference type="SUPFAM" id="SSF56300">
    <property type="entry name" value="Metallo-dependent phosphatases"/>
    <property type="match status" value="1"/>
</dbReference>
<keyword evidence="2" id="KW-0547">Nucleotide-binding</keyword>
<dbReference type="PRINTS" id="PR01607">
    <property type="entry name" value="APYRASEFAMLY"/>
</dbReference>
<feature type="chain" id="PRO_5011328234" evidence="2">
    <location>
        <begin position="31"/>
        <end position="776"/>
    </location>
</feature>
<keyword evidence="2" id="KW-0378">Hydrolase</keyword>
<evidence type="ECO:0000256" key="1">
    <source>
        <dbReference type="ARBA" id="ARBA00022729"/>
    </source>
</evidence>
<evidence type="ECO:0000313" key="8">
    <source>
        <dbReference type="Proteomes" id="UP000198541"/>
    </source>
</evidence>
<dbReference type="InterPro" id="IPR036907">
    <property type="entry name" value="5'-Nucleotdase_C_sf"/>
</dbReference>
<evidence type="ECO:0000256" key="2">
    <source>
        <dbReference type="RuleBase" id="RU362119"/>
    </source>
</evidence>
<name>A0A1H0B0L4_9ACTO</name>